<dbReference type="EC" id="2.3.1.225" evidence="8"/>
<feature type="region of interest" description="Disordered" evidence="9">
    <location>
        <begin position="613"/>
        <end position="638"/>
    </location>
</feature>
<feature type="domain" description="Palmitoyltransferase DHHC" evidence="10">
    <location>
        <begin position="141"/>
        <end position="277"/>
    </location>
</feature>
<evidence type="ECO:0000256" key="8">
    <source>
        <dbReference type="RuleBase" id="RU079119"/>
    </source>
</evidence>
<feature type="transmembrane region" description="Helical" evidence="8">
    <location>
        <begin position="44"/>
        <end position="62"/>
    </location>
</feature>
<dbReference type="Pfam" id="PF01529">
    <property type="entry name" value="DHHC"/>
    <property type="match status" value="1"/>
</dbReference>
<comment type="subcellular location">
    <subcellularLocation>
        <location evidence="1">Membrane</location>
        <topology evidence="1">Multi-pass membrane protein</topology>
    </subcellularLocation>
</comment>
<gene>
    <name evidence="11" type="ORF">MUK42_19098</name>
</gene>
<dbReference type="OrthoDB" id="9909019at2759"/>
<keyword evidence="3 8" id="KW-0808">Transferase</keyword>
<evidence type="ECO:0000256" key="6">
    <source>
        <dbReference type="ARBA" id="ARBA00023136"/>
    </source>
</evidence>
<dbReference type="InterPro" id="IPR039859">
    <property type="entry name" value="PFA4/ZDH16/20/ERF2-like"/>
</dbReference>
<keyword evidence="4 8" id="KW-0812">Transmembrane</keyword>
<reference evidence="11" key="1">
    <citation type="submission" date="2022-05" db="EMBL/GenBank/DDBJ databases">
        <title>The Musa troglodytarum L. genome provides insights into the mechanism of non-climacteric behaviour and enrichment of carotenoids.</title>
        <authorList>
            <person name="Wang J."/>
        </authorList>
    </citation>
    <scope>NUCLEOTIDE SEQUENCE</scope>
    <source>
        <tissue evidence="11">Leaf</tissue>
    </source>
</reference>
<feature type="transmembrane region" description="Helical" evidence="8">
    <location>
        <begin position="236"/>
        <end position="262"/>
    </location>
</feature>
<evidence type="ECO:0000313" key="12">
    <source>
        <dbReference type="Proteomes" id="UP001055439"/>
    </source>
</evidence>
<evidence type="ECO:0000256" key="5">
    <source>
        <dbReference type="ARBA" id="ARBA00022989"/>
    </source>
</evidence>
<proteinExistence type="inferred from homology"/>
<sequence length="638" mass="69488">MVRRHGWQLPAHNFQVVAITVFFLLVVAFYAFFAPFLGKDVIEYASIAVYTPVALAVFILYVRCTRINPADPGIMSKFDDDSDSEQKSGPSLRGIDDLKANARMGPRKRTACCGLIGFICSLFVKEDCRKHEVTEQQPDEDDALFCTLCNAEVRKFSKHCRSCDKCVDGFDHHCRWLNNCVGRKNYITFIALMATSIVWLAIEIGVGIAVFVLCFVDKKGTEANIKEKLGNGFSRGPVAAIIAICIAVSLLACVPLGELFFFHMILIKKGITTYEYVVAMRAMSEAPPASGDEEEPNILYSPTNSATTSLSIGSSLGLQYKGVWCTPPRVFVDQQDEVISHLGPGMVPSTVDPDAAGSVERANKSKKAVKISAWKLAKLDSNEAIRAAAKARASSSVLRPIEAHHVPHTDGSSSGNASMRSSLSADYSASKESRSEVKLSPLRNSELQSIASKEDFETGTQTASSLSSPVHIYESVVPSSLPLQHPVPERRPPHFIPRAPPTTQNNTMFQSSAAVVRDNKRATVVWDQEAGRFVSVPAAAGLVSTEVPPRTSQVSLVNPCAGTSTYDRRATPLKASSSVLLPSSRQERLVYTGRSIFFGEPLLNDPVRDAVRNNSSSDVIQGNNKESNADHAERGGKW</sequence>
<dbReference type="Proteomes" id="UP001055439">
    <property type="component" value="Chromosome 10"/>
</dbReference>
<evidence type="ECO:0000256" key="3">
    <source>
        <dbReference type="ARBA" id="ARBA00022679"/>
    </source>
</evidence>
<evidence type="ECO:0000256" key="2">
    <source>
        <dbReference type="ARBA" id="ARBA00008574"/>
    </source>
</evidence>
<keyword evidence="5 8" id="KW-1133">Transmembrane helix</keyword>
<feature type="compositionally biased region" description="Low complexity" evidence="9">
    <location>
        <begin position="412"/>
        <end position="424"/>
    </location>
</feature>
<dbReference type="PANTHER" id="PTHR22883:SF203">
    <property type="entry name" value="PALMITOYLTRANSFERASE"/>
    <property type="match status" value="1"/>
</dbReference>
<dbReference type="GO" id="GO:0019706">
    <property type="term" value="F:protein-cysteine S-palmitoyltransferase activity"/>
    <property type="evidence" value="ECO:0007669"/>
    <property type="project" value="UniProtKB-EC"/>
</dbReference>
<feature type="transmembrane region" description="Helical" evidence="8">
    <location>
        <begin position="186"/>
        <end position="216"/>
    </location>
</feature>
<dbReference type="PROSITE" id="PS50216">
    <property type="entry name" value="DHHC"/>
    <property type="match status" value="1"/>
</dbReference>
<comment type="catalytic activity">
    <reaction evidence="8">
        <text>L-cysteinyl-[protein] + hexadecanoyl-CoA = S-hexadecanoyl-L-cysteinyl-[protein] + CoA</text>
        <dbReference type="Rhea" id="RHEA:36683"/>
        <dbReference type="Rhea" id="RHEA-COMP:10131"/>
        <dbReference type="Rhea" id="RHEA-COMP:11032"/>
        <dbReference type="ChEBI" id="CHEBI:29950"/>
        <dbReference type="ChEBI" id="CHEBI:57287"/>
        <dbReference type="ChEBI" id="CHEBI:57379"/>
        <dbReference type="ChEBI" id="CHEBI:74151"/>
        <dbReference type="EC" id="2.3.1.225"/>
    </reaction>
</comment>
<evidence type="ECO:0000259" key="10">
    <source>
        <dbReference type="Pfam" id="PF01529"/>
    </source>
</evidence>
<evidence type="ECO:0000256" key="9">
    <source>
        <dbReference type="SAM" id="MobiDB-lite"/>
    </source>
</evidence>
<keyword evidence="6 8" id="KW-0472">Membrane</keyword>
<keyword evidence="12" id="KW-1185">Reference proteome</keyword>
<name>A0A9E7EPM9_9LILI</name>
<dbReference type="EMBL" id="CP097503">
    <property type="protein sequence ID" value="URD80451.1"/>
    <property type="molecule type" value="Genomic_DNA"/>
</dbReference>
<organism evidence="11 12">
    <name type="scientific">Musa troglodytarum</name>
    <name type="common">fe'i banana</name>
    <dbReference type="NCBI Taxonomy" id="320322"/>
    <lineage>
        <taxon>Eukaryota</taxon>
        <taxon>Viridiplantae</taxon>
        <taxon>Streptophyta</taxon>
        <taxon>Embryophyta</taxon>
        <taxon>Tracheophyta</taxon>
        <taxon>Spermatophyta</taxon>
        <taxon>Magnoliopsida</taxon>
        <taxon>Liliopsida</taxon>
        <taxon>Zingiberales</taxon>
        <taxon>Musaceae</taxon>
        <taxon>Musa</taxon>
    </lineage>
</organism>
<feature type="region of interest" description="Disordered" evidence="9">
    <location>
        <begin position="405"/>
        <end position="441"/>
    </location>
</feature>
<dbReference type="PANTHER" id="PTHR22883">
    <property type="entry name" value="ZINC FINGER DHHC DOMAIN CONTAINING PROTEIN"/>
    <property type="match status" value="1"/>
</dbReference>
<evidence type="ECO:0000313" key="11">
    <source>
        <dbReference type="EMBL" id="URD80451.1"/>
    </source>
</evidence>
<dbReference type="GO" id="GO:0005794">
    <property type="term" value="C:Golgi apparatus"/>
    <property type="evidence" value="ECO:0007669"/>
    <property type="project" value="TreeGrafter"/>
</dbReference>
<feature type="transmembrane region" description="Helical" evidence="8">
    <location>
        <begin position="12"/>
        <end position="32"/>
    </location>
</feature>
<keyword evidence="7 8" id="KW-0012">Acyltransferase</keyword>
<protein>
    <recommendedName>
        <fullName evidence="8">S-acyltransferase</fullName>
        <ecNumber evidence="8">2.3.1.225</ecNumber>
    </recommendedName>
    <alternativeName>
        <fullName evidence="8">Palmitoyltransferase</fullName>
    </alternativeName>
</protein>
<dbReference type="GO" id="GO:0005783">
    <property type="term" value="C:endoplasmic reticulum"/>
    <property type="evidence" value="ECO:0007669"/>
    <property type="project" value="TreeGrafter"/>
</dbReference>
<dbReference type="AlphaFoldDB" id="A0A9E7EPM9"/>
<dbReference type="GO" id="GO:0016020">
    <property type="term" value="C:membrane"/>
    <property type="evidence" value="ECO:0007669"/>
    <property type="project" value="UniProtKB-SubCell"/>
</dbReference>
<evidence type="ECO:0000256" key="4">
    <source>
        <dbReference type="ARBA" id="ARBA00022692"/>
    </source>
</evidence>
<dbReference type="GO" id="GO:0006612">
    <property type="term" value="P:protein targeting to membrane"/>
    <property type="evidence" value="ECO:0007669"/>
    <property type="project" value="TreeGrafter"/>
</dbReference>
<feature type="compositionally biased region" description="Polar residues" evidence="9">
    <location>
        <begin position="613"/>
        <end position="626"/>
    </location>
</feature>
<evidence type="ECO:0000256" key="7">
    <source>
        <dbReference type="ARBA" id="ARBA00023315"/>
    </source>
</evidence>
<evidence type="ECO:0000256" key="1">
    <source>
        <dbReference type="ARBA" id="ARBA00004141"/>
    </source>
</evidence>
<comment type="similarity">
    <text evidence="2 8">Belongs to the DHHC palmitoyltransferase family.</text>
</comment>
<comment type="domain">
    <text evidence="8">The DHHC domain is required for palmitoyltransferase activity.</text>
</comment>
<dbReference type="InterPro" id="IPR001594">
    <property type="entry name" value="Palmitoyltrfase_DHHC"/>
</dbReference>
<feature type="compositionally biased region" description="Basic and acidic residues" evidence="9">
    <location>
        <begin position="627"/>
        <end position="638"/>
    </location>
</feature>
<accession>A0A9E7EPM9</accession>